<dbReference type="SMART" id="SM00773">
    <property type="entry name" value="WGR"/>
    <property type="match status" value="1"/>
</dbReference>
<dbReference type="GO" id="GO:0006302">
    <property type="term" value="P:double-strand break repair"/>
    <property type="evidence" value="ECO:0007669"/>
    <property type="project" value="TreeGrafter"/>
</dbReference>
<evidence type="ECO:0000256" key="2">
    <source>
        <dbReference type="ARBA" id="ARBA00022676"/>
    </source>
</evidence>
<feature type="region of interest" description="Disordered" evidence="6">
    <location>
        <begin position="153"/>
        <end position="183"/>
    </location>
</feature>
<dbReference type="GO" id="GO:0003950">
    <property type="term" value="F:NAD+ poly-ADP-ribosyltransferase activity"/>
    <property type="evidence" value="ECO:0007669"/>
    <property type="project" value="UniProtKB-EC"/>
</dbReference>
<sequence>MVPHYGCACCEVSATWKYSSSAELARTDRHTTGFGWRVAWARWSWSDGYDGYGWFFKGITFALSGKLAQTQKAYEELIRRHGGEVSSTVTTSVQFLVSTDEDVKANSHKVALAKGRGTPIVQEGFLGCCIAAKSLLDHCTFLIKASDPAKKREAAKASASPAKKARIAKDEAEPTGSSATASTSVAYATTEAPVIAKSGLGGKAAVVQEQAKKGLMMKGTLTWDVELVLNDPAKGTDKYYNMQLLASTDGSEFWAVQHWGWTGLDGRVHVDGPFKELHAAKAVFRRKYRQKTGNVWGQLGMTFEEMPGKYRLVSLEASGSGHAKGRWQFYMHNAIDGKAGPWQSKPFELREFQTENLLIEAPNETQPDVKPEVPPDSEVLTASGDWSTEASLLAWPKLELQAASRFVSACLIKRELADDTNNVLKIYREMEMACGTGPHVAVWLGFGAAWLLCLCKHADEKALQQCFAAGDALSSRLKFVVRPVKVPLPVPAKSPKDAEYVGPYFGSGACVDETKMVGDVPVYSVSVDLYSNWVVKMALQLIGIQTGNCIELLLVDWPQQAVIAGFRLTITATFKEQLGRCMS</sequence>
<dbReference type="OrthoDB" id="429950at2759"/>
<evidence type="ECO:0000256" key="1">
    <source>
        <dbReference type="ARBA" id="ARBA00012020"/>
    </source>
</evidence>
<keyword evidence="10" id="KW-1185">Reference proteome</keyword>
<dbReference type="Proteomes" id="UP000186817">
    <property type="component" value="Unassembled WGS sequence"/>
</dbReference>
<evidence type="ECO:0000256" key="5">
    <source>
        <dbReference type="ARBA" id="ARBA00033987"/>
    </source>
</evidence>
<dbReference type="SMART" id="SM00292">
    <property type="entry name" value="BRCT"/>
    <property type="match status" value="1"/>
</dbReference>
<dbReference type="InterPro" id="IPR036420">
    <property type="entry name" value="BRCT_dom_sf"/>
</dbReference>
<dbReference type="GO" id="GO:1990404">
    <property type="term" value="F:NAD+-protein mono-ADP-ribosyltransferase activity"/>
    <property type="evidence" value="ECO:0007669"/>
    <property type="project" value="TreeGrafter"/>
</dbReference>
<dbReference type="InterPro" id="IPR001357">
    <property type="entry name" value="BRCT_dom"/>
</dbReference>
<feature type="domain" description="BRCT" evidence="7">
    <location>
        <begin position="56"/>
        <end position="143"/>
    </location>
</feature>
<dbReference type="PROSITE" id="PS51977">
    <property type="entry name" value="WGR"/>
    <property type="match status" value="1"/>
</dbReference>
<comment type="caution">
    <text evidence="9">The sequence shown here is derived from an EMBL/GenBank/DDBJ whole genome shotgun (WGS) entry which is preliminary data.</text>
</comment>
<evidence type="ECO:0000313" key="10">
    <source>
        <dbReference type="Proteomes" id="UP000186817"/>
    </source>
</evidence>
<dbReference type="PROSITE" id="PS50172">
    <property type="entry name" value="BRCT"/>
    <property type="match status" value="1"/>
</dbReference>
<evidence type="ECO:0000259" key="8">
    <source>
        <dbReference type="PROSITE" id="PS51977"/>
    </source>
</evidence>
<keyword evidence="2" id="KW-0328">Glycosyltransferase</keyword>
<keyword evidence="4" id="KW-0520">NAD</keyword>
<protein>
    <recommendedName>
        <fullName evidence="1">NAD(+) ADP-ribosyltransferase</fullName>
        <ecNumber evidence="1">2.4.2.30</ecNumber>
    </recommendedName>
</protein>
<dbReference type="Gene3D" id="3.40.50.10190">
    <property type="entry name" value="BRCT domain"/>
    <property type="match status" value="1"/>
</dbReference>
<dbReference type="PANTHER" id="PTHR10459:SF60">
    <property type="entry name" value="POLY [ADP-RIBOSE] POLYMERASE 2"/>
    <property type="match status" value="1"/>
</dbReference>
<dbReference type="CDD" id="cd17747">
    <property type="entry name" value="BRCT_PARP1"/>
    <property type="match status" value="1"/>
</dbReference>
<dbReference type="GO" id="GO:0070212">
    <property type="term" value="P:protein poly-ADP-ribosylation"/>
    <property type="evidence" value="ECO:0007669"/>
    <property type="project" value="TreeGrafter"/>
</dbReference>
<evidence type="ECO:0000256" key="6">
    <source>
        <dbReference type="SAM" id="MobiDB-lite"/>
    </source>
</evidence>
<dbReference type="InterPro" id="IPR036930">
    <property type="entry name" value="WGR_dom_sf"/>
</dbReference>
<dbReference type="InterPro" id="IPR008893">
    <property type="entry name" value="WGR_domain"/>
</dbReference>
<dbReference type="AlphaFoldDB" id="A0A1Q9EUW3"/>
<feature type="domain" description="WGR" evidence="8">
    <location>
        <begin position="203"/>
        <end position="310"/>
    </location>
</feature>
<accession>A0A1Q9EUW3</accession>
<proteinExistence type="predicted"/>
<evidence type="ECO:0000256" key="3">
    <source>
        <dbReference type="ARBA" id="ARBA00022679"/>
    </source>
</evidence>
<gene>
    <name evidence="9" type="primary">Parp1</name>
    <name evidence="9" type="ORF">AK812_SmicGene4988</name>
</gene>
<evidence type="ECO:0000259" key="7">
    <source>
        <dbReference type="PROSITE" id="PS50172"/>
    </source>
</evidence>
<evidence type="ECO:0000256" key="4">
    <source>
        <dbReference type="ARBA" id="ARBA00023027"/>
    </source>
</evidence>
<comment type="catalytic activity">
    <reaction evidence="5">
        <text>NAD(+) + (ADP-D-ribosyl)n-acceptor = nicotinamide + (ADP-D-ribosyl)n+1-acceptor + H(+).</text>
        <dbReference type="EC" id="2.4.2.30"/>
    </reaction>
</comment>
<dbReference type="GO" id="GO:0005730">
    <property type="term" value="C:nucleolus"/>
    <property type="evidence" value="ECO:0007669"/>
    <property type="project" value="TreeGrafter"/>
</dbReference>
<dbReference type="PANTHER" id="PTHR10459">
    <property type="entry name" value="DNA LIGASE"/>
    <property type="match status" value="1"/>
</dbReference>
<feature type="compositionally biased region" description="Low complexity" evidence="6">
    <location>
        <begin position="174"/>
        <end position="183"/>
    </location>
</feature>
<reference evidence="9 10" key="1">
    <citation type="submission" date="2016-02" db="EMBL/GenBank/DDBJ databases">
        <title>Genome analysis of coral dinoflagellate symbionts highlights evolutionary adaptations to a symbiotic lifestyle.</title>
        <authorList>
            <person name="Aranda M."/>
            <person name="Li Y."/>
            <person name="Liew Y.J."/>
            <person name="Baumgarten S."/>
            <person name="Simakov O."/>
            <person name="Wilson M."/>
            <person name="Piel J."/>
            <person name="Ashoor H."/>
            <person name="Bougouffa S."/>
            <person name="Bajic V.B."/>
            <person name="Ryu T."/>
            <person name="Ravasi T."/>
            <person name="Bayer T."/>
            <person name="Micklem G."/>
            <person name="Kim H."/>
            <person name="Bhak J."/>
            <person name="Lajeunesse T.C."/>
            <person name="Voolstra C.R."/>
        </authorList>
    </citation>
    <scope>NUCLEOTIDE SEQUENCE [LARGE SCALE GENOMIC DNA]</scope>
    <source>
        <strain evidence="9 10">CCMP2467</strain>
    </source>
</reference>
<dbReference type="SUPFAM" id="SSF142921">
    <property type="entry name" value="WGR domain-like"/>
    <property type="match status" value="1"/>
</dbReference>
<dbReference type="Pfam" id="PF05406">
    <property type="entry name" value="WGR"/>
    <property type="match status" value="1"/>
</dbReference>
<dbReference type="InterPro" id="IPR050800">
    <property type="entry name" value="ARTD/PARP"/>
</dbReference>
<organism evidence="9 10">
    <name type="scientific">Symbiodinium microadriaticum</name>
    <name type="common">Dinoflagellate</name>
    <name type="synonym">Zooxanthella microadriatica</name>
    <dbReference type="NCBI Taxonomy" id="2951"/>
    <lineage>
        <taxon>Eukaryota</taxon>
        <taxon>Sar</taxon>
        <taxon>Alveolata</taxon>
        <taxon>Dinophyceae</taxon>
        <taxon>Suessiales</taxon>
        <taxon>Symbiodiniaceae</taxon>
        <taxon>Symbiodinium</taxon>
    </lineage>
</organism>
<name>A0A1Q9EUW3_SYMMI</name>
<keyword evidence="3" id="KW-0808">Transferase</keyword>
<evidence type="ECO:0000313" key="9">
    <source>
        <dbReference type="EMBL" id="OLQ11226.1"/>
    </source>
</evidence>
<dbReference type="EC" id="2.4.2.30" evidence="1"/>
<dbReference type="Pfam" id="PF00533">
    <property type="entry name" value="BRCT"/>
    <property type="match status" value="1"/>
</dbReference>
<dbReference type="EMBL" id="LSRX01000063">
    <property type="protein sequence ID" value="OLQ11226.1"/>
    <property type="molecule type" value="Genomic_DNA"/>
</dbReference>
<dbReference type="SUPFAM" id="SSF52113">
    <property type="entry name" value="BRCT domain"/>
    <property type="match status" value="1"/>
</dbReference>